<dbReference type="eggNOG" id="KOG4768">
    <property type="taxonomic scope" value="Eukaryota"/>
</dbReference>
<dbReference type="InParanoid" id="K4D7M4"/>
<dbReference type="PaxDb" id="4081-Solyc11g030900.1.1"/>
<feature type="transmembrane region" description="Helical" evidence="2">
    <location>
        <begin position="12"/>
        <end position="30"/>
    </location>
</feature>
<evidence type="ECO:0000256" key="1">
    <source>
        <dbReference type="SAM" id="MobiDB-lite"/>
    </source>
</evidence>
<evidence type="ECO:0000313" key="4">
    <source>
        <dbReference type="Proteomes" id="UP000004994"/>
    </source>
</evidence>
<reference evidence="3" key="2">
    <citation type="submission" date="2015-06" db="UniProtKB">
        <authorList>
            <consortium name="EnsemblPlants"/>
        </authorList>
    </citation>
    <scope>IDENTIFICATION</scope>
    <source>
        <strain evidence="3">cv. Heinz 1706</strain>
    </source>
</reference>
<keyword evidence="2" id="KW-1133">Transmembrane helix</keyword>
<proteinExistence type="predicted"/>
<dbReference type="Proteomes" id="UP000004994">
    <property type="component" value="Chromosome 11"/>
</dbReference>
<keyword evidence="4" id="KW-1185">Reference proteome</keyword>
<dbReference type="EnsemblPlants" id="Solyc11g030900.1.1">
    <property type="protein sequence ID" value="Solyc11g030900.1.1"/>
    <property type="gene ID" value="Solyc11g030900.1"/>
</dbReference>
<reference evidence="3" key="1">
    <citation type="journal article" date="2012" name="Nature">
        <title>The tomato genome sequence provides insights into fleshy fruit evolution.</title>
        <authorList>
            <consortium name="Tomato Genome Consortium"/>
        </authorList>
    </citation>
    <scope>NUCLEOTIDE SEQUENCE [LARGE SCALE GENOMIC DNA]</scope>
    <source>
        <strain evidence="3">cv. Heinz 1706</strain>
    </source>
</reference>
<dbReference type="Gramene" id="Solyc11g030900.1.1">
    <property type="protein sequence ID" value="Solyc11g030900.1.1"/>
    <property type="gene ID" value="Solyc11g030900.1"/>
</dbReference>
<dbReference type="PhylomeDB" id="K4D7M4"/>
<evidence type="ECO:0000256" key="2">
    <source>
        <dbReference type="SAM" id="Phobius"/>
    </source>
</evidence>
<evidence type="ECO:0000313" key="3">
    <source>
        <dbReference type="EnsemblPlants" id="Solyc11g030900.1.1"/>
    </source>
</evidence>
<dbReference type="AlphaFoldDB" id="K4D7M4"/>
<protein>
    <submittedName>
        <fullName evidence="3">Uncharacterized protein</fullName>
    </submittedName>
</protein>
<name>K4D7M4_SOLLC</name>
<feature type="region of interest" description="Disordered" evidence="1">
    <location>
        <begin position="68"/>
        <end position="90"/>
    </location>
</feature>
<accession>K4D7M4</accession>
<organism evidence="3">
    <name type="scientific">Solanum lycopersicum</name>
    <name type="common">Tomato</name>
    <name type="synonym">Lycopersicon esculentum</name>
    <dbReference type="NCBI Taxonomy" id="4081"/>
    <lineage>
        <taxon>Eukaryota</taxon>
        <taxon>Viridiplantae</taxon>
        <taxon>Streptophyta</taxon>
        <taxon>Embryophyta</taxon>
        <taxon>Tracheophyta</taxon>
        <taxon>Spermatophyta</taxon>
        <taxon>Magnoliopsida</taxon>
        <taxon>eudicotyledons</taxon>
        <taxon>Gunneridae</taxon>
        <taxon>Pentapetalae</taxon>
        <taxon>asterids</taxon>
        <taxon>lamiids</taxon>
        <taxon>Solanales</taxon>
        <taxon>Solanaceae</taxon>
        <taxon>Solanoideae</taxon>
        <taxon>Solaneae</taxon>
        <taxon>Solanum</taxon>
        <taxon>Solanum subgen. Lycopersicon</taxon>
    </lineage>
</organism>
<sequence length="90" mass="10017">MACLKNVSNGDIVYWSGGIICWYAIFTPIYKHKASARKIILKYSKDSNIVNQEGGKTLAEFPNIIELGKLGSSKDPNNNEHSTTSKRGER</sequence>
<dbReference type="HOGENOM" id="CLU_2473273_0_0_1"/>
<keyword evidence="2" id="KW-0472">Membrane</keyword>
<keyword evidence="2" id="KW-0812">Transmembrane</keyword>